<dbReference type="STRING" id="1464122.SAMN05421737_11214"/>
<keyword evidence="3" id="KW-1185">Reference proteome</keyword>
<name>A0A1G6N8V5_9BACI</name>
<feature type="domain" description="Nudix hydrolase" evidence="1">
    <location>
        <begin position="12"/>
        <end position="56"/>
    </location>
</feature>
<accession>A0A1G6N8V5</accession>
<dbReference type="SUPFAM" id="SSF55811">
    <property type="entry name" value="Nudix"/>
    <property type="match status" value="1"/>
</dbReference>
<dbReference type="InterPro" id="IPR015797">
    <property type="entry name" value="NUDIX_hydrolase-like_dom_sf"/>
</dbReference>
<dbReference type="InterPro" id="IPR000086">
    <property type="entry name" value="NUDIX_hydrolase_dom"/>
</dbReference>
<evidence type="ECO:0000313" key="3">
    <source>
        <dbReference type="Proteomes" id="UP000242662"/>
    </source>
</evidence>
<dbReference type="Pfam" id="PF00293">
    <property type="entry name" value="NUDIX"/>
    <property type="match status" value="1"/>
</dbReference>
<dbReference type="Proteomes" id="UP000242662">
    <property type="component" value="Unassembled WGS sequence"/>
</dbReference>
<dbReference type="OrthoDB" id="9008185at2"/>
<organism evidence="2 3">
    <name type="scientific">Shouchella lonarensis</name>
    <dbReference type="NCBI Taxonomy" id="1464122"/>
    <lineage>
        <taxon>Bacteria</taxon>
        <taxon>Bacillati</taxon>
        <taxon>Bacillota</taxon>
        <taxon>Bacilli</taxon>
        <taxon>Bacillales</taxon>
        <taxon>Bacillaceae</taxon>
        <taxon>Shouchella</taxon>
    </lineage>
</organism>
<evidence type="ECO:0000313" key="2">
    <source>
        <dbReference type="EMBL" id="SDC64243.1"/>
    </source>
</evidence>
<reference evidence="3" key="1">
    <citation type="submission" date="2016-09" db="EMBL/GenBank/DDBJ databases">
        <authorList>
            <person name="Varghese N."/>
            <person name="Submissions S."/>
        </authorList>
    </citation>
    <scope>NUCLEOTIDE SEQUENCE [LARGE SCALE GENOMIC DNA]</scope>
    <source>
        <strain evidence="3">25nlg</strain>
    </source>
</reference>
<dbReference type="Gene3D" id="3.90.79.10">
    <property type="entry name" value="Nucleoside Triphosphate Pyrophosphohydrolase"/>
    <property type="match status" value="1"/>
</dbReference>
<proteinExistence type="predicted"/>
<evidence type="ECO:0000259" key="1">
    <source>
        <dbReference type="Pfam" id="PF00293"/>
    </source>
</evidence>
<dbReference type="EMBL" id="FMYM01000012">
    <property type="protein sequence ID" value="SDC64243.1"/>
    <property type="molecule type" value="Genomic_DNA"/>
</dbReference>
<sequence length="56" mass="6395">MIQSQIQYTIYTLCLIQDGNQVLLLDRQHDDFKGFIPPGGKLEFPESPVQCATREV</sequence>
<gene>
    <name evidence="2" type="ORF">SAMN05421737_11214</name>
</gene>
<dbReference type="AlphaFoldDB" id="A0A1G6N8V5"/>
<protein>
    <submittedName>
        <fullName evidence="2">8-oxo-dGTP diphosphatase</fullName>
    </submittedName>
</protein>